<dbReference type="SUPFAM" id="SSF56112">
    <property type="entry name" value="Protein kinase-like (PK-like)"/>
    <property type="match status" value="1"/>
</dbReference>
<dbReference type="Pfam" id="PF03881">
    <property type="entry name" value="Fructosamin_kin"/>
    <property type="match status" value="1"/>
</dbReference>
<dbReference type="OrthoDB" id="5772781at2759"/>
<keyword evidence="3" id="KW-0418">Kinase</keyword>
<dbReference type="Gene3D" id="3.90.1200.10">
    <property type="match status" value="1"/>
</dbReference>
<organism evidence="3 4">
    <name type="scientific">Lophiotrema nucula</name>
    <dbReference type="NCBI Taxonomy" id="690887"/>
    <lineage>
        <taxon>Eukaryota</taxon>
        <taxon>Fungi</taxon>
        <taxon>Dikarya</taxon>
        <taxon>Ascomycota</taxon>
        <taxon>Pezizomycotina</taxon>
        <taxon>Dothideomycetes</taxon>
        <taxon>Pleosporomycetidae</taxon>
        <taxon>Pleosporales</taxon>
        <taxon>Lophiotremataceae</taxon>
        <taxon>Lophiotrema</taxon>
    </lineage>
</organism>
<dbReference type="InterPro" id="IPR011009">
    <property type="entry name" value="Kinase-like_dom_sf"/>
</dbReference>
<sequence>MMQGEYHSMLEICKVSPSFAPHPICWGSCAEETGRHFLLLKFHDLKSGTPSAADFAREFAKLHKESSSPNAMFGFHLTTYNGNLPQNNMWTKSWEEFFSNGIWSMLALEEEARGPSEELQELSKALLGKVVPRLLRPLETQGRTVKPSLLHGDLWIGNIASDKATGQPVVFDSSAYYGHHECEFCFF</sequence>
<evidence type="ECO:0000313" key="3">
    <source>
        <dbReference type="EMBL" id="KAF2113618.1"/>
    </source>
</evidence>
<dbReference type="PANTHER" id="PTHR12149">
    <property type="entry name" value="FRUCTOSAMINE 3 KINASE-RELATED PROTEIN"/>
    <property type="match status" value="1"/>
</dbReference>
<protein>
    <recommendedName>
        <fullName evidence="1">protein-ribulosamine 3-kinase</fullName>
        <ecNumber evidence="1">2.7.1.172</ecNumber>
    </recommendedName>
</protein>
<reference evidence="3" key="1">
    <citation type="journal article" date="2020" name="Stud. Mycol.">
        <title>101 Dothideomycetes genomes: a test case for predicting lifestyles and emergence of pathogens.</title>
        <authorList>
            <person name="Haridas S."/>
            <person name="Albert R."/>
            <person name="Binder M."/>
            <person name="Bloem J."/>
            <person name="Labutti K."/>
            <person name="Salamov A."/>
            <person name="Andreopoulos B."/>
            <person name="Baker S."/>
            <person name="Barry K."/>
            <person name="Bills G."/>
            <person name="Bluhm B."/>
            <person name="Cannon C."/>
            <person name="Castanera R."/>
            <person name="Culley D."/>
            <person name="Daum C."/>
            <person name="Ezra D."/>
            <person name="Gonzalez J."/>
            <person name="Henrissat B."/>
            <person name="Kuo A."/>
            <person name="Liang C."/>
            <person name="Lipzen A."/>
            <person name="Lutzoni F."/>
            <person name="Magnuson J."/>
            <person name="Mondo S."/>
            <person name="Nolan M."/>
            <person name="Ohm R."/>
            <person name="Pangilinan J."/>
            <person name="Park H.-J."/>
            <person name="Ramirez L."/>
            <person name="Alfaro M."/>
            <person name="Sun H."/>
            <person name="Tritt A."/>
            <person name="Yoshinaga Y."/>
            <person name="Zwiers L.-H."/>
            <person name="Turgeon B."/>
            <person name="Goodwin S."/>
            <person name="Spatafora J."/>
            <person name="Crous P."/>
            <person name="Grigoriev I."/>
        </authorList>
    </citation>
    <scope>NUCLEOTIDE SEQUENCE</scope>
    <source>
        <strain evidence="3">CBS 627.86</strain>
    </source>
</reference>
<evidence type="ECO:0000256" key="2">
    <source>
        <dbReference type="ARBA" id="ARBA00048655"/>
    </source>
</evidence>
<evidence type="ECO:0000256" key="1">
    <source>
        <dbReference type="ARBA" id="ARBA00011961"/>
    </source>
</evidence>
<keyword evidence="4" id="KW-1185">Reference proteome</keyword>
<dbReference type="PANTHER" id="PTHR12149:SF8">
    <property type="entry name" value="PROTEIN-RIBULOSAMINE 3-KINASE"/>
    <property type="match status" value="1"/>
</dbReference>
<gene>
    <name evidence="3" type="ORF">BDV96DRAFT_115297</name>
</gene>
<comment type="catalytic activity">
    <reaction evidence="2">
        <text>N(6)-D-ribulosyl-L-lysyl-[protein] + ATP = N(6)-(3-O-phospho-D-ribulosyl)-L-lysyl-[protein] + ADP + H(+)</text>
        <dbReference type="Rhea" id="RHEA:48432"/>
        <dbReference type="Rhea" id="RHEA-COMP:12103"/>
        <dbReference type="Rhea" id="RHEA-COMP:12104"/>
        <dbReference type="ChEBI" id="CHEBI:15378"/>
        <dbReference type="ChEBI" id="CHEBI:30616"/>
        <dbReference type="ChEBI" id="CHEBI:90418"/>
        <dbReference type="ChEBI" id="CHEBI:90420"/>
        <dbReference type="ChEBI" id="CHEBI:456216"/>
        <dbReference type="EC" id="2.7.1.172"/>
    </reaction>
    <physiologicalReaction direction="left-to-right" evidence="2">
        <dbReference type="Rhea" id="RHEA:48433"/>
    </physiologicalReaction>
</comment>
<dbReference type="EMBL" id="ML977327">
    <property type="protein sequence ID" value="KAF2113618.1"/>
    <property type="molecule type" value="Genomic_DNA"/>
</dbReference>
<name>A0A6A5Z5C6_9PLEO</name>
<dbReference type="GO" id="GO:0102193">
    <property type="term" value="F:protein-ribulosamine 3-kinase activity"/>
    <property type="evidence" value="ECO:0007669"/>
    <property type="project" value="UniProtKB-EC"/>
</dbReference>
<accession>A0A6A5Z5C6</accession>
<dbReference type="Proteomes" id="UP000799770">
    <property type="component" value="Unassembled WGS sequence"/>
</dbReference>
<dbReference type="EC" id="2.7.1.172" evidence="1"/>
<proteinExistence type="predicted"/>
<dbReference type="GO" id="GO:0016301">
    <property type="term" value="F:kinase activity"/>
    <property type="evidence" value="ECO:0007669"/>
    <property type="project" value="UniProtKB-KW"/>
</dbReference>
<dbReference type="InterPro" id="IPR016477">
    <property type="entry name" value="Fructo-/Ketosamine-3-kinase"/>
</dbReference>
<dbReference type="AlphaFoldDB" id="A0A6A5Z5C6"/>
<keyword evidence="3" id="KW-0808">Transferase</keyword>
<evidence type="ECO:0000313" key="4">
    <source>
        <dbReference type="Proteomes" id="UP000799770"/>
    </source>
</evidence>